<dbReference type="HOGENOM" id="CLU_1526516_0_0_1"/>
<evidence type="ECO:0000313" key="3">
    <source>
        <dbReference type="Proteomes" id="UP000008068"/>
    </source>
</evidence>
<evidence type="ECO:0000256" key="1">
    <source>
        <dbReference type="SAM" id="Phobius"/>
    </source>
</evidence>
<keyword evidence="1" id="KW-0472">Membrane</keyword>
<keyword evidence="3" id="KW-1185">Reference proteome</keyword>
<gene>
    <name evidence="2" type="ORF">CAEBREN_08636</name>
</gene>
<evidence type="ECO:0000313" key="2">
    <source>
        <dbReference type="EMBL" id="EGT50106.1"/>
    </source>
</evidence>
<reference evidence="3" key="1">
    <citation type="submission" date="2011-07" db="EMBL/GenBank/DDBJ databases">
        <authorList>
            <consortium name="Caenorhabditis brenneri Sequencing and Analysis Consortium"/>
            <person name="Wilson R.K."/>
        </authorList>
    </citation>
    <scope>NUCLEOTIDE SEQUENCE [LARGE SCALE GENOMIC DNA]</scope>
    <source>
        <strain evidence="3">PB2801</strain>
    </source>
</reference>
<proteinExistence type="predicted"/>
<protein>
    <submittedName>
        <fullName evidence="2">Uncharacterized protein</fullName>
    </submittedName>
</protein>
<feature type="transmembrane region" description="Helical" evidence="1">
    <location>
        <begin position="152"/>
        <end position="174"/>
    </location>
</feature>
<dbReference type="EMBL" id="GL379827">
    <property type="protein sequence ID" value="EGT50106.1"/>
    <property type="molecule type" value="Genomic_DNA"/>
</dbReference>
<dbReference type="InParanoid" id="G0N1K3"/>
<keyword evidence="1" id="KW-0812">Transmembrane</keyword>
<sequence length="176" mass="20153">MCIAGRGDHYTQQYFEAALTRLLYNETEFEEFKTNVNSVGHYREGILIVTTLLSLLPRQMKIGCAPTEFASWTNKEYVPRGCLQYTILCVIGPRTMETSEERRKTLFFDKGFPGEYCAENDGHAEDGLCVPGPAPPEKSTTEEPEEKEEWDLILYLNSVGVTDPWIFMVFMMILML</sequence>
<accession>G0N1K3</accession>
<dbReference type="AlphaFoldDB" id="G0N1K3"/>
<dbReference type="Proteomes" id="UP000008068">
    <property type="component" value="Unassembled WGS sequence"/>
</dbReference>
<name>G0N1K3_CAEBE</name>
<organism evidence="3">
    <name type="scientific">Caenorhabditis brenneri</name>
    <name type="common">Nematode worm</name>
    <dbReference type="NCBI Taxonomy" id="135651"/>
    <lineage>
        <taxon>Eukaryota</taxon>
        <taxon>Metazoa</taxon>
        <taxon>Ecdysozoa</taxon>
        <taxon>Nematoda</taxon>
        <taxon>Chromadorea</taxon>
        <taxon>Rhabditida</taxon>
        <taxon>Rhabditina</taxon>
        <taxon>Rhabditomorpha</taxon>
        <taxon>Rhabditoidea</taxon>
        <taxon>Rhabditidae</taxon>
        <taxon>Peloderinae</taxon>
        <taxon>Caenorhabditis</taxon>
    </lineage>
</organism>
<keyword evidence="1" id="KW-1133">Transmembrane helix</keyword>